<dbReference type="PANTHER" id="PTHR47074">
    <property type="entry name" value="BNAC02G40300D PROTEIN"/>
    <property type="match status" value="1"/>
</dbReference>
<dbReference type="Proteomes" id="UP000811609">
    <property type="component" value="Chromosome 16"/>
</dbReference>
<accession>A0A8T1N7Q3</accession>
<name>A0A8T1N7Q3_CARIL</name>
<organism evidence="2 3">
    <name type="scientific">Carya illinoinensis</name>
    <name type="common">Pecan</name>
    <dbReference type="NCBI Taxonomy" id="32201"/>
    <lineage>
        <taxon>Eukaryota</taxon>
        <taxon>Viridiplantae</taxon>
        <taxon>Streptophyta</taxon>
        <taxon>Embryophyta</taxon>
        <taxon>Tracheophyta</taxon>
        <taxon>Spermatophyta</taxon>
        <taxon>Magnoliopsida</taxon>
        <taxon>eudicotyledons</taxon>
        <taxon>Gunneridae</taxon>
        <taxon>Pentapetalae</taxon>
        <taxon>rosids</taxon>
        <taxon>fabids</taxon>
        <taxon>Fagales</taxon>
        <taxon>Juglandaceae</taxon>
        <taxon>Carya</taxon>
    </lineage>
</organism>
<comment type="caution">
    <text evidence="2">The sequence shown here is derived from an EMBL/GenBank/DDBJ whole genome shotgun (WGS) entry which is preliminary data.</text>
</comment>
<dbReference type="InterPro" id="IPR026960">
    <property type="entry name" value="RVT-Znf"/>
</dbReference>
<reference evidence="2" key="1">
    <citation type="submission" date="2020-12" db="EMBL/GenBank/DDBJ databases">
        <title>WGS assembly of Carya illinoinensis cv. Pawnee.</title>
        <authorList>
            <person name="Platts A."/>
            <person name="Shu S."/>
            <person name="Wright S."/>
            <person name="Barry K."/>
            <person name="Edger P."/>
            <person name="Pires J.C."/>
            <person name="Schmutz J."/>
        </authorList>
    </citation>
    <scope>NUCLEOTIDE SEQUENCE</scope>
    <source>
        <tissue evidence="2">Leaf</tissue>
    </source>
</reference>
<evidence type="ECO:0000313" key="2">
    <source>
        <dbReference type="EMBL" id="KAG6625064.1"/>
    </source>
</evidence>
<sequence>MQVPNTTKTFLWRACLGALPTMLNLFKKKIVDSHMCPICCREEETTTHALWSCSSAMDVWSQGHIFFQKSTLREVSFKELYERLTLLCDRELLDLFSVIARNIWLRRNKLLLEGSFLHPNLLLRQASQSLEEFKTAQASKLVKTQVASIHPSRWTPPPTDWVKVNWDAAVNVAQGRIELGLVAQDHECSILATKKLSVSSLAKPVLAKALGAFHAASLAKELELNSVILEGDAL</sequence>
<proteinExistence type="predicted"/>
<evidence type="ECO:0000313" key="3">
    <source>
        <dbReference type="Proteomes" id="UP000811609"/>
    </source>
</evidence>
<evidence type="ECO:0000259" key="1">
    <source>
        <dbReference type="Pfam" id="PF13966"/>
    </source>
</evidence>
<protein>
    <recommendedName>
        <fullName evidence="1">Reverse transcriptase zinc-binding domain-containing protein</fullName>
    </recommendedName>
</protein>
<dbReference type="EMBL" id="CM031824">
    <property type="protein sequence ID" value="KAG6625064.1"/>
    <property type="molecule type" value="Genomic_DNA"/>
</dbReference>
<dbReference type="AlphaFoldDB" id="A0A8T1N7Q3"/>
<dbReference type="InterPro" id="IPR052929">
    <property type="entry name" value="RNase_H-like_EbsB-rel"/>
</dbReference>
<gene>
    <name evidence="2" type="ORF">CIPAW_16G069900</name>
</gene>
<feature type="domain" description="Reverse transcriptase zinc-binding" evidence="1">
    <location>
        <begin position="3"/>
        <end position="60"/>
    </location>
</feature>
<keyword evidence="3" id="KW-1185">Reference proteome</keyword>
<dbReference type="PANTHER" id="PTHR47074:SF48">
    <property type="entry name" value="POLYNUCLEOTIDYL TRANSFERASE, RIBONUCLEASE H-LIKE SUPERFAMILY PROTEIN"/>
    <property type="match status" value="1"/>
</dbReference>
<dbReference type="Pfam" id="PF13966">
    <property type="entry name" value="zf-RVT"/>
    <property type="match status" value="1"/>
</dbReference>